<name>A0A937CY30_9HYPH</name>
<dbReference type="InterPro" id="IPR039261">
    <property type="entry name" value="FNR_nucleotide-bd"/>
</dbReference>
<comment type="caution">
    <text evidence="4">The sequence shown here is derived from an EMBL/GenBank/DDBJ whole genome shotgun (WGS) entry which is preliminary data.</text>
</comment>
<accession>A0A937CY30</accession>
<dbReference type="SUPFAM" id="SSF54292">
    <property type="entry name" value="2Fe-2S ferredoxin-like"/>
    <property type="match status" value="1"/>
</dbReference>
<evidence type="ECO:0000259" key="2">
    <source>
        <dbReference type="PROSITE" id="PS51085"/>
    </source>
</evidence>
<dbReference type="Pfam" id="PF00111">
    <property type="entry name" value="Fer2"/>
    <property type="match status" value="1"/>
</dbReference>
<proteinExistence type="predicted"/>
<dbReference type="PROSITE" id="PS51085">
    <property type="entry name" value="2FE2S_FER_2"/>
    <property type="match status" value="1"/>
</dbReference>
<gene>
    <name evidence="4" type="ORF">JKG68_13490</name>
</gene>
<feature type="transmembrane region" description="Helical" evidence="1">
    <location>
        <begin position="112"/>
        <end position="136"/>
    </location>
</feature>
<dbReference type="InterPro" id="IPR006058">
    <property type="entry name" value="2Fe2S_fd_BS"/>
</dbReference>
<evidence type="ECO:0000313" key="5">
    <source>
        <dbReference type="Proteomes" id="UP000605848"/>
    </source>
</evidence>
<dbReference type="CDD" id="cd06185">
    <property type="entry name" value="PDR_like"/>
    <property type="match status" value="1"/>
</dbReference>
<dbReference type="PRINTS" id="PR00409">
    <property type="entry name" value="PHDIOXRDTASE"/>
</dbReference>
<dbReference type="InterPro" id="IPR017938">
    <property type="entry name" value="Riboflavin_synthase-like_b-brl"/>
</dbReference>
<dbReference type="EMBL" id="JAEQMY010000016">
    <property type="protein sequence ID" value="MBL0404984.1"/>
    <property type="molecule type" value="Genomic_DNA"/>
</dbReference>
<dbReference type="InterPro" id="IPR012675">
    <property type="entry name" value="Beta-grasp_dom_sf"/>
</dbReference>
<keyword evidence="1" id="KW-0472">Membrane</keyword>
<dbReference type="InterPro" id="IPR017927">
    <property type="entry name" value="FAD-bd_FR_type"/>
</dbReference>
<dbReference type="Gene3D" id="3.10.20.30">
    <property type="match status" value="1"/>
</dbReference>
<dbReference type="PANTHER" id="PTHR47354:SF2">
    <property type="entry name" value="BLR2392 PROTEIN"/>
    <property type="match status" value="1"/>
</dbReference>
<dbReference type="GO" id="GO:0051537">
    <property type="term" value="F:2 iron, 2 sulfur cluster binding"/>
    <property type="evidence" value="ECO:0007669"/>
    <property type="project" value="InterPro"/>
</dbReference>
<dbReference type="Proteomes" id="UP000605848">
    <property type="component" value="Unassembled WGS sequence"/>
</dbReference>
<keyword evidence="1" id="KW-0812">Transmembrane</keyword>
<dbReference type="InterPro" id="IPR001433">
    <property type="entry name" value="OxRdtase_FAD/NAD-bd"/>
</dbReference>
<feature type="domain" description="FAD-binding FR-type" evidence="3">
    <location>
        <begin position="5"/>
        <end position="106"/>
    </location>
</feature>
<dbReference type="Gene3D" id="3.40.50.80">
    <property type="entry name" value="Nucleotide-binding domain of ferredoxin-NADP reductase (FNR) module"/>
    <property type="match status" value="1"/>
</dbReference>
<dbReference type="SUPFAM" id="SSF52343">
    <property type="entry name" value="Ferredoxin reductase-like, C-terminal NADP-linked domain"/>
    <property type="match status" value="1"/>
</dbReference>
<dbReference type="GO" id="GO:0016491">
    <property type="term" value="F:oxidoreductase activity"/>
    <property type="evidence" value="ECO:0007669"/>
    <property type="project" value="InterPro"/>
</dbReference>
<dbReference type="Gene3D" id="2.40.30.10">
    <property type="entry name" value="Translation factors"/>
    <property type="match status" value="1"/>
</dbReference>
<dbReference type="CDD" id="cd00207">
    <property type="entry name" value="fer2"/>
    <property type="match status" value="1"/>
</dbReference>
<keyword evidence="1" id="KW-1133">Transmembrane helix</keyword>
<dbReference type="SUPFAM" id="SSF63380">
    <property type="entry name" value="Riboflavin synthase domain-like"/>
    <property type="match status" value="1"/>
</dbReference>
<reference evidence="4" key="1">
    <citation type="submission" date="2021-01" db="EMBL/GenBank/DDBJ databases">
        <title>Microvirga sp.</title>
        <authorList>
            <person name="Kim M.K."/>
        </authorList>
    </citation>
    <scope>NUCLEOTIDE SEQUENCE</scope>
    <source>
        <strain evidence="4">5420S-16</strain>
    </source>
</reference>
<evidence type="ECO:0000259" key="3">
    <source>
        <dbReference type="PROSITE" id="PS51384"/>
    </source>
</evidence>
<dbReference type="PROSITE" id="PS51384">
    <property type="entry name" value="FAD_FR"/>
    <property type="match status" value="1"/>
</dbReference>
<evidence type="ECO:0000313" key="4">
    <source>
        <dbReference type="EMBL" id="MBL0404984.1"/>
    </source>
</evidence>
<dbReference type="InterPro" id="IPR050415">
    <property type="entry name" value="MRET"/>
</dbReference>
<dbReference type="InterPro" id="IPR036010">
    <property type="entry name" value="2Fe-2S_ferredoxin-like_sf"/>
</dbReference>
<dbReference type="AlphaFoldDB" id="A0A937CY30"/>
<feature type="domain" description="2Fe-2S ferredoxin-type" evidence="2">
    <location>
        <begin position="232"/>
        <end position="323"/>
    </location>
</feature>
<evidence type="ECO:0000256" key="1">
    <source>
        <dbReference type="SAM" id="Phobius"/>
    </source>
</evidence>
<dbReference type="PANTHER" id="PTHR47354">
    <property type="entry name" value="NADH OXIDOREDUCTASE HCR"/>
    <property type="match status" value="1"/>
</dbReference>
<dbReference type="Pfam" id="PF00175">
    <property type="entry name" value="NAD_binding_1"/>
    <property type="match status" value="1"/>
</dbReference>
<dbReference type="PROSITE" id="PS00197">
    <property type="entry name" value="2FE2S_FER_1"/>
    <property type="match status" value="1"/>
</dbReference>
<keyword evidence="5" id="KW-1185">Reference proteome</keyword>
<sequence length="324" mass="35574">MGKQVEWRKGTLRSVRDLTSDIRLFEIEPEGEFVVPTPGSHINVGVHIGERPDVRSYSIVGPCQDGLYRIAVKRLRDSRGGSLYMWSLQTGAQLSVSTPGNHFDLSLGRPEYILLAGGIGITPIFTMALALAHAGANFRVLYACRSRQDMALADELRLRIGDRLQVFLDEEGARVDLDAEIARLAPGGELYVCGPIGMLEAAKRAWQRSGRPVDQLRFETFGNSGRYATEPFRVKIPRLGMEVDVPPNKTMLEALEAAGVGMISDCRRGECGLCALYILDVSGTVDHRDVFFSDEEKAENRKLCTCVSRVAGGDITIDTADRAA</sequence>
<protein>
    <submittedName>
        <fullName evidence="4">Oxidoreductase</fullName>
    </submittedName>
</protein>
<dbReference type="RefSeq" id="WP_202060219.1">
    <property type="nucleotide sequence ID" value="NZ_JAEQMY010000016.1"/>
</dbReference>
<organism evidence="4 5">
    <name type="scientific">Microvirga aerilata</name>
    <dbReference type="NCBI Taxonomy" id="670292"/>
    <lineage>
        <taxon>Bacteria</taxon>
        <taxon>Pseudomonadati</taxon>
        <taxon>Pseudomonadota</taxon>
        <taxon>Alphaproteobacteria</taxon>
        <taxon>Hyphomicrobiales</taxon>
        <taxon>Methylobacteriaceae</taxon>
        <taxon>Microvirga</taxon>
    </lineage>
</organism>
<dbReference type="InterPro" id="IPR001041">
    <property type="entry name" value="2Fe-2S_ferredoxin-type"/>
</dbReference>